<gene>
    <name evidence="3" type="ORF">NAB2_0156</name>
</gene>
<dbReference type="EMBL" id="LUXO01000004">
    <property type="protein sequence ID" value="KZV06288.1"/>
    <property type="molecule type" value="Genomic_DNA"/>
</dbReference>
<accession>A0AAW3RKJ5</accession>
<evidence type="ECO:0000259" key="2">
    <source>
        <dbReference type="Pfam" id="PF01593"/>
    </source>
</evidence>
<name>A0AAW3RKJ5_LACPN</name>
<organism evidence="3 4">
    <name type="scientific">Lactiplantibacillus plantarum</name>
    <name type="common">Lactobacillus plantarum</name>
    <dbReference type="NCBI Taxonomy" id="1590"/>
    <lineage>
        <taxon>Bacteria</taxon>
        <taxon>Bacillati</taxon>
        <taxon>Bacillota</taxon>
        <taxon>Bacilli</taxon>
        <taxon>Lactobacillales</taxon>
        <taxon>Lactobacillaceae</taxon>
        <taxon>Lactiplantibacillus</taxon>
    </lineage>
</organism>
<dbReference type="Pfam" id="PF01593">
    <property type="entry name" value="Amino_oxidase"/>
    <property type="match status" value="1"/>
</dbReference>
<evidence type="ECO:0000256" key="1">
    <source>
        <dbReference type="ARBA" id="ARBA00038322"/>
    </source>
</evidence>
<evidence type="ECO:0000313" key="4">
    <source>
        <dbReference type="Proteomes" id="UP000076872"/>
    </source>
</evidence>
<dbReference type="PANTHER" id="PTHR43734:SF1">
    <property type="entry name" value="PHYTOENE DESATURASE"/>
    <property type="match status" value="1"/>
</dbReference>
<comment type="caution">
    <text evidence="3">The sequence shown here is derived from an EMBL/GenBank/DDBJ whole genome shotgun (WGS) entry which is preliminary data.</text>
</comment>
<dbReference type="PANTHER" id="PTHR43734">
    <property type="entry name" value="PHYTOENE DESATURASE"/>
    <property type="match status" value="1"/>
</dbReference>
<protein>
    <submittedName>
        <fullName evidence="3">Dehydrosqualene desaturase</fullName>
    </submittedName>
</protein>
<dbReference type="AlphaFoldDB" id="A0AAW3RKJ5"/>
<comment type="similarity">
    <text evidence="1">Belongs to the carotenoid/retinoid oxidoreductase family. CrtN subfamily.</text>
</comment>
<feature type="domain" description="Amine oxidase" evidence="2">
    <location>
        <begin position="14"/>
        <end position="132"/>
    </location>
</feature>
<dbReference type="InterPro" id="IPR002937">
    <property type="entry name" value="Amino_oxidase"/>
</dbReference>
<reference evidence="3 4" key="1">
    <citation type="submission" date="2016-03" db="EMBL/GenBank/DDBJ databases">
        <title>Comparative genomics of 54 Lactobacillus plantarum strains reveals genomic uncoupling from niche constraints.</title>
        <authorList>
            <person name="Martino M.E."/>
        </authorList>
    </citation>
    <scope>NUCLEOTIDE SEQUENCE [LARGE SCALE GENOMIC DNA]</scope>
    <source>
        <strain evidence="3 4">NAB2</strain>
    </source>
</reference>
<dbReference type="SUPFAM" id="SSF51905">
    <property type="entry name" value="FAD/NAD(P)-binding domain"/>
    <property type="match status" value="1"/>
</dbReference>
<dbReference type="Proteomes" id="UP000076872">
    <property type="component" value="Unassembled WGS sequence"/>
</dbReference>
<evidence type="ECO:0000313" key="3">
    <source>
        <dbReference type="EMBL" id="KZV06288.1"/>
    </source>
</evidence>
<dbReference type="GO" id="GO:0016491">
    <property type="term" value="F:oxidoreductase activity"/>
    <property type="evidence" value="ECO:0007669"/>
    <property type="project" value="InterPro"/>
</dbReference>
<sequence>MDPSLAPENSEALYVLVPVPELSKFNDWSPTTLKNYRQLIINKLRQTATFSDIEQHIVVEKQFTPVDFKEQFGAYNGATFGLRPTLKQSNYYRPHNKFDYADHLYFCGSSTHPGAGVPIVMQSAKLAVEELIKDDQTNA</sequence>
<proteinExistence type="inferred from homology"/>
<dbReference type="InterPro" id="IPR036188">
    <property type="entry name" value="FAD/NAD-bd_sf"/>
</dbReference>